<proteinExistence type="inferred from homology"/>
<name>K1X402_9BACT</name>
<comment type="caution">
    <text evidence="13">The sequence shown here is derived from an EMBL/GenBank/DDBJ whole genome shotgun (WGS) entry which is preliminary data.</text>
</comment>
<feature type="site" description="Reversibly protonated during proton transport" evidence="11">
    <location>
        <position position="57"/>
    </location>
</feature>
<dbReference type="InterPro" id="IPR000454">
    <property type="entry name" value="ATP_synth_F0_csu"/>
</dbReference>
<evidence type="ECO:0000256" key="11">
    <source>
        <dbReference type="HAMAP-Rule" id="MF_01396"/>
    </source>
</evidence>
<dbReference type="InterPro" id="IPR020537">
    <property type="entry name" value="ATP_synth_F0_csu_DDCD_BS"/>
</dbReference>
<evidence type="ECO:0000256" key="6">
    <source>
        <dbReference type="ARBA" id="ARBA00022781"/>
    </source>
</evidence>
<comment type="subcellular location">
    <subcellularLocation>
        <location evidence="11">Cell membrane</location>
        <topology evidence="11">Multi-pass membrane protein</topology>
    </subcellularLocation>
    <subcellularLocation>
        <location evidence="1">Membrane</location>
        <topology evidence="1">Multi-pass membrane protein</topology>
    </subcellularLocation>
</comment>
<comment type="function">
    <text evidence="11">F(1)F(0) ATP synthase produces ATP from ADP in the presence of a proton or sodium gradient. F-type ATPases consist of two structural domains, F(1) containing the extramembraneous catalytic core and F(0) containing the membrane proton channel, linked together by a central stalk and a peripheral stalk. During catalysis, ATP synthesis in the catalytic domain of F(1) is coupled via a rotary mechanism of the central stalk subunits to proton translocation.</text>
</comment>
<evidence type="ECO:0000256" key="9">
    <source>
        <dbReference type="ARBA" id="ARBA00023121"/>
    </source>
</evidence>
<evidence type="ECO:0000256" key="5">
    <source>
        <dbReference type="ARBA" id="ARBA00022692"/>
    </source>
</evidence>
<dbReference type="Gene3D" id="1.20.20.10">
    <property type="entry name" value="F1F0 ATP synthase subunit C"/>
    <property type="match status" value="1"/>
</dbReference>
<evidence type="ECO:0000256" key="2">
    <source>
        <dbReference type="ARBA" id="ARBA00006704"/>
    </source>
</evidence>
<reference evidence="13" key="1">
    <citation type="journal article" date="2012" name="Science">
        <title>Fermentation, hydrogen, and sulfur metabolism in multiple uncultivated bacterial phyla.</title>
        <authorList>
            <person name="Wrighton K.C."/>
            <person name="Thomas B.C."/>
            <person name="Sharon I."/>
            <person name="Miller C.S."/>
            <person name="Castelle C.J."/>
            <person name="VerBerkmoes N.C."/>
            <person name="Wilkins M.J."/>
            <person name="Hettich R.L."/>
            <person name="Lipton M.S."/>
            <person name="Williams K.H."/>
            <person name="Long P.E."/>
            <person name="Banfield J.F."/>
        </authorList>
    </citation>
    <scope>NUCLEOTIDE SEQUENCE [LARGE SCALE GENOMIC DNA]</scope>
</reference>
<keyword evidence="4 11" id="KW-0138">CF(0)</keyword>
<dbReference type="GO" id="GO:0046933">
    <property type="term" value="F:proton-transporting ATP synthase activity, rotational mechanism"/>
    <property type="evidence" value="ECO:0007669"/>
    <property type="project" value="UniProtKB-UniRule"/>
</dbReference>
<keyword evidence="11" id="KW-0066">ATP synthesis</keyword>
<evidence type="ECO:0000256" key="7">
    <source>
        <dbReference type="ARBA" id="ARBA00022989"/>
    </source>
</evidence>
<dbReference type="PRINTS" id="PR00124">
    <property type="entry name" value="ATPASEC"/>
</dbReference>
<keyword evidence="7 11" id="KW-1133">Transmembrane helix</keyword>
<comment type="function">
    <text evidence="11">Key component of the F(0) channel; it plays a direct role in translocation across the membrane. A homomeric c-ring of between 10-14 subunits forms the central stalk rotor element with the F(1) delta and epsilon subunits.</text>
</comment>
<dbReference type="EMBL" id="AMFJ01036156">
    <property type="protein sequence ID" value="EKD24815.1"/>
    <property type="molecule type" value="Genomic_DNA"/>
</dbReference>
<organism evidence="13">
    <name type="scientific">uncultured bacterium</name>
    <name type="common">gcode 4</name>
    <dbReference type="NCBI Taxonomy" id="1234023"/>
    <lineage>
        <taxon>Bacteria</taxon>
        <taxon>environmental samples</taxon>
    </lineage>
</organism>
<dbReference type="GO" id="GO:0033177">
    <property type="term" value="C:proton-transporting two-sector ATPase complex, proton-transporting domain"/>
    <property type="evidence" value="ECO:0007669"/>
    <property type="project" value="InterPro"/>
</dbReference>
<feature type="transmembrane region" description="Helical" evidence="11">
    <location>
        <begin position="49"/>
        <end position="71"/>
    </location>
</feature>
<accession>K1X402</accession>
<keyword evidence="10 11" id="KW-0472">Membrane</keyword>
<keyword evidence="6 11" id="KW-0375">Hydrogen ion transport</keyword>
<feature type="domain" description="V-ATPase proteolipid subunit C-like" evidence="12">
    <location>
        <begin position="7"/>
        <end position="70"/>
    </location>
</feature>
<dbReference type="SUPFAM" id="SSF81333">
    <property type="entry name" value="F1F0 ATP synthase subunit C"/>
    <property type="match status" value="1"/>
</dbReference>
<comment type="similarity">
    <text evidence="2 11">Belongs to the ATPase C chain family.</text>
</comment>
<keyword evidence="11" id="KW-1003">Cell membrane</keyword>
<evidence type="ECO:0000256" key="4">
    <source>
        <dbReference type="ARBA" id="ARBA00022547"/>
    </source>
</evidence>
<keyword evidence="5 11" id="KW-0812">Transmembrane</keyword>
<dbReference type="PROSITE" id="PS00605">
    <property type="entry name" value="ATPASE_C"/>
    <property type="match status" value="1"/>
</dbReference>
<evidence type="ECO:0000256" key="1">
    <source>
        <dbReference type="ARBA" id="ARBA00004141"/>
    </source>
</evidence>
<dbReference type="InterPro" id="IPR035921">
    <property type="entry name" value="F/V-ATP_Csub_sf"/>
</dbReference>
<feature type="transmembrane region" description="Helical" evidence="11">
    <location>
        <begin position="6"/>
        <end position="28"/>
    </location>
</feature>
<dbReference type="GO" id="GO:0045259">
    <property type="term" value="C:proton-transporting ATP synthase complex"/>
    <property type="evidence" value="ECO:0007669"/>
    <property type="project" value="UniProtKB-KW"/>
</dbReference>
<dbReference type="HAMAP" id="MF_01396">
    <property type="entry name" value="ATP_synth_c_bact"/>
    <property type="match status" value="1"/>
</dbReference>
<evidence type="ECO:0000259" key="12">
    <source>
        <dbReference type="Pfam" id="PF00137"/>
    </source>
</evidence>
<dbReference type="GO" id="GO:0005886">
    <property type="term" value="C:plasma membrane"/>
    <property type="evidence" value="ECO:0007669"/>
    <property type="project" value="UniProtKB-SubCell"/>
</dbReference>
<keyword evidence="8 11" id="KW-0406">Ion transport</keyword>
<dbReference type="InterPro" id="IPR038662">
    <property type="entry name" value="ATP_synth_F0_csu_sf"/>
</dbReference>
<dbReference type="GO" id="GO:0008289">
    <property type="term" value="F:lipid binding"/>
    <property type="evidence" value="ECO:0007669"/>
    <property type="project" value="UniProtKB-KW"/>
</dbReference>
<evidence type="ECO:0000256" key="3">
    <source>
        <dbReference type="ARBA" id="ARBA00022448"/>
    </source>
</evidence>
<keyword evidence="3 11" id="KW-0813">Transport</keyword>
<dbReference type="Pfam" id="PF00137">
    <property type="entry name" value="ATP-synt_C"/>
    <property type="match status" value="1"/>
</dbReference>
<protein>
    <recommendedName>
        <fullName evidence="11">ATP synthase subunit c</fullName>
    </recommendedName>
    <alternativeName>
        <fullName evidence="11">ATP synthase F(0) sector subunit c</fullName>
    </alternativeName>
    <alternativeName>
        <fullName evidence="11">F-type ATPase subunit c</fullName>
        <shortName evidence="11">F-ATPase subunit c</shortName>
    </alternativeName>
    <alternativeName>
        <fullName evidence="11">Lipid-binding protein</fullName>
    </alternativeName>
</protein>
<dbReference type="CDD" id="cd18121">
    <property type="entry name" value="ATP-synt_Fo_c"/>
    <property type="match status" value="1"/>
</dbReference>
<gene>
    <name evidence="11" type="primary">atpE</name>
    <name evidence="13" type="ORF">ACD_80C00149G0001</name>
</gene>
<evidence type="ECO:0000313" key="13">
    <source>
        <dbReference type="EMBL" id="EKD24815.1"/>
    </source>
</evidence>
<dbReference type="InterPro" id="IPR002379">
    <property type="entry name" value="ATPase_proteolipid_c-like_dom"/>
</dbReference>
<sequence>MENLGTIWAGLAIGFAGLGAAIGLGLIGKGRLESLGRNPEGAKAYFIPAILALALTEAVAIYGLVVAFMLLNK</sequence>
<evidence type="ECO:0000256" key="8">
    <source>
        <dbReference type="ARBA" id="ARBA00023065"/>
    </source>
</evidence>
<keyword evidence="9 11" id="KW-0446">Lipid-binding</keyword>
<dbReference type="AlphaFoldDB" id="K1X402"/>
<evidence type="ECO:0000256" key="10">
    <source>
        <dbReference type="ARBA" id="ARBA00023136"/>
    </source>
</evidence>